<dbReference type="InterPro" id="IPR010730">
    <property type="entry name" value="HET"/>
</dbReference>
<gene>
    <name evidence="2" type="ORF">FB567DRAFT_425593</name>
</gene>
<evidence type="ECO:0000313" key="2">
    <source>
        <dbReference type="EMBL" id="KAH7075179.1"/>
    </source>
</evidence>
<organism evidence="2 3">
    <name type="scientific">Paraphoma chrysanthemicola</name>
    <dbReference type="NCBI Taxonomy" id="798071"/>
    <lineage>
        <taxon>Eukaryota</taxon>
        <taxon>Fungi</taxon>
        <taxon>Dikarya</taxon>
        <taxon>Ascomycota</taxon>
        <taxon>Pezizomycotina</taxon>
        <taxon>Dothideomycetes</taxon>
        <taxon>Pleosporomycetidae</taxon>
        <taxon>Pleosporales</taxon>
        <taxon>Pleosporineae</taxon>
        <taxon>Phaeosphaeriaceae</taxon>
        <taxon>Paraphoma</taxon>
    </lineage>
</organism>
<dbReference type="EMBL" id="JAGMVJ010000020">
    <property type="protein sequence ID" value="KAH7075179.1"/>
    <property type="molecule type" value="Genomic_DNA"/>
</dbReference>
<keyword evidence="3" id="KW-1185">Reference proteome</keyword>
<dbReference type="AlphaFoldDB" id="A0A8K0QWF5"/>
<dbReference type="OrthoDB" id="674604at2759"/>
<protein>
    <submittedName>
        <fullName evidence="2">Heterokaryon incompatibility</fullName>
    </submittedName>
</protein>
<comment type="caution">
    <text evidence="2">The sequence shown here is derived from an EMBL/GenBank/DDBJ whole genome shotgun (WGS) entry which is preliminary data.</text>
</comment>
<feature type="domain" description="Heterokaryon incompatibility" evidence="1">
    <location>
        <begin position="25"/>
        <end position="116"/>
    </location>
</feature>
<proteinExistence type="predicted"/>
<dbReference type="Proteomes" id="UP000813461">
    <property type="component" value="Unassembled WGS sequence"/>
</dbReference>
<accession>A0A8K0QWF5</accession>
<evidence type="ECO:0000259" key="1">
    <source>
        <dbReference type="Pfam" id="PF06985"/>
    </source>
</evidence>
<dbReference type="PANTHER" id="PTHR10622:SF13">
    <property type="entry name" value="NACHT DOMAIN-CONTAINING PROTEIN"/>
    <property type="match status" value="1"/>
</dbReference>
<name>A0A8K0QWF5_9PLEO</name>
<reference evidence="2" key="1">
    <citation type="journal article" date="2021" name="Nat. Commun.">
        <title>Genetic determinants of endophytism in the Arabidopsis root mycobiome.</title>
        <authorList>
            <person name="Mesny F."/>
            <person name="Miyauchi S."/>
            <person name="Thiergart T."/>
            <person name="Pickel B."/>
            <person name="Atanasova L."/>
            <person name="Karlsson M."/>
            <person name="Huettel B."/>
            <person name="Barry K.W."/>
            <person name="Haridas S."/>
            <person name="Chen C."/>
            <person name="Bauer D."/>
            <person name="Andreopoulos W."/>
            <person name="Pangilinan J."/>
            <person name="LaButti K."/>
            <person name="Riley R."/>
            <person name="Lipzen A."/>
            <person name="Clum A."/>
            <person name="Drula E."/>
            <person name="Henrissat B."/>
            <person name="Kohler A."/>
            <person name="Grigoriev I.V."/>
            <person name="Martin F.M."/>
            <person name="Hacquard S."/>
        </authorList>
    </citation>
    <scope>NUCLEOTIDE SEQUENCE</scope>
    <source>
        <strain evidence="2">MPI-SDFR-AT-0120</strain>
    </source>
</reference>
<dbReference type="Pfam" id="PF06985">
    <property type="entry name" value="HET"/>
    <property type="match status" value="1"/>
</dbReference>
<sequence>MRLLCHNGRGGFDLREFHGNQIPPYAILSHTWGADRDEVTFHDVIEGRGTEKPGYKKLQFCGQKAYAYKLDYFWVDTCCINKLSDQELSESINSMFHWYQRAVICFVYLTDFEASHEGPSSARGKGFGKSRWFSRGWTLQEILAANKAVFFDSSGRKLGDKCILRESIAASTGISERALRGPEYLRCFGVEERLSWAQYRQTKREEDMAYSLLGIFDVSMPLVYGEGRNKAYERLFEAVEA</sequence>
<evidence type="ECO:0000313" key="3">
    <source>
        <dbReference type="Proteomes" id="UP000813461"/>
    </source>
</evidence>
<dbReference type="PANTHER" id="PTHR10622">
    <property type="entry name" value="HET DOMAIN-CONTAINING PROTEIN"/>
    <property type="match status" value="1"/>
</dbReference>
<feature type="non-terminal residue" evidence="2">
    <location>
        <position position="241"/>
    </location>
</feature>